<reference evidence="2 3" key="1">
    <citation type="journal article" date="2023" name="BMC Biotechnol.">
        <title>Vitis rotundifolia cv Carlos genome sequencing.</title>
        <authorList>
            <person name="Huff M."/>
            <person name="Hulse-Kemp A."/>
            <person name="Scheffler B."/>
            <person name="Youngblood R."/>
            <person name="Simpson S."/>
            <person name="Babiker E."/>
            <person name="Staton M."/>
        </authorList>
    </citation>
    <scope>NUCLEOTIDE SEQUENCE [LARGE SCALE GENOMIC DNA]</scope>
    <source>
        <tissue evidence="2">Leaf</tissue>
    </source>
</reference>
<keyword evidence="3" id="KW-1185">Reference proteome</keyword>
<dbReference type="AlphaFoldDB" id="A0AA38Z1K2"/>
<organism evidence="2 3">
    <name type="scientific">Vitis rotundifolia</name>
    <name type="common">Muscadine grape</name>
    <dbReference type="NCBI Taxonomy" id="103349"/>
    <lineage>
        <taxon>Eukaryota</taxon>
        <taxon>Viridiplantae</taxon>
        <taxon>Streptophyta</taxon>
        <taxon>Embryophyta</taxon>
        <taxon>Tracheophyta</taxon>
        <taxon>Spermatophyta</taxon>
        <taxon>Magnoliopsida</taxon>
        <taxon>eudicotyledons</taxon>
        <taxon>Gunneridae</taxon>
        <taxon>Pentapetalae</taxon>
        <taxon>rosids</taxon>
        <taxon>Vitales</taxon>
        <taxon>Vitaceae</taxon>
        <taxon>Viteae</taxon>
        <taxon>Vitis</taxon>
    </lineage>
</organism>
<sequence length="113" mass="12874">MEQTKSDIKKVLQDCQKSGSGACCEEARMEVLNREIKVLDDQVQGSGSMELECHIMQHLLKLKATLQQPLLAFLPLYSPGRVRPSKSTSEINRREERGRDFRERKMAPVLQSS</sequence>
<comment type="caution">
    <text evidence="2">The sequence shown here is derived from an EMBL/GenBank/DDBJ whole genome shotgun (WGS) entry which is preliminary data.</text>
</comment>
<evidence type="ECO:0000313" key="3">
    <source>
        <dbReference type="Proteomes" id="UP001168098"/>
    </source>
</evidence>
<feature type="region of interest" description="Disordered" evidence="1">
    <location>
        <begin position="81"/>
        <end position="113"/>
    </location>
</feature>
<protein>
    <submittedName>
        <fullName evidence="2">Uncharacterized protein</fullName>
    </submittedName>
</protein>
<evidence type="ECO:0000313" key="2">
    <source>
        <dbReference type="EMBL" id="KAJ9680413.1"/>
    </source>
</evidence>
<dbReference type="Proteomes" id="UP001168098">
    <property type="component" value="Unassembled WGS sequence"/>
</dbReference>
<name>A0AA38Z1K2_VITRO</name>
<dbReference type="EMBL" id="JARBHA010000015">
    <property type="protein sequence ID" value="KAJ9680413.1"/>
    <property type="molecule type" value="Genomic_DNA"/>
</dbReference>
<proteinExistence type="predicted"/>
<feature type="compositionally biased region" description="Basic and acidic residues" evidence="1">
    <location>
        <begin position="91"/>
        <end position="106"/>
    </location>
</feature>
<gene>
    <name evidence="2" type="ORF">PVL29_019672</name>
</gene>
<evidence type="ECO:0000256" key="1">
    <source>
        <dbReference type="SAM" id="MobiDB-lite"/>
    </source>
</evidence>
<accession>A0AA38Z1K2</accession>